<dbReference type="InterPro" id="IPR003660">
    <property type="entry name" value="HAMP_dom"/>
</dbReference>
<dbReference type="SUPFAM" id="SSF58104">
    <property type="entry name" value="Methyl-accepting chemotaxis protein (MCP) signaling domain"/>
    <property type="match status" value="1"/>
</dbReference>
<evidence type="ECO:0000256" key="2">
    <source>
        <dbReference type="ARBA" id="ARBA00022475"/>
    </source>
</evidence>
<dbReference type="InterPro" id="IPR033479">
    <property type="entry name" value="dCache_1"/>
</dbReference>
<protein>
    <submittedName>
        <fullName evidence="13">Methyl-accepting chemotaxis protein</fullName>
    </submittedName>
</protein>
<dbReference type="Pfam" id="PF00015">
    <property type="entry name" value="MCPsignal"/>
    <property type="match status" value="1"/>
</dbReference>
<evidence type="ECO:0000256" key="7">
    <source>
        <dbReference type="ARBA" id="ARBA00023224"/>
    </source>
</evidence>
<feature type="domain" description="HAMP" evidence="12">
    <location>
        <begin position="340"/>
        <end position="394"/>
    </location>
</feature>
<feature type="transmembrane region" description="Helical" evidence="10">
    <location>
        <begin position="319"/>
        <end position="343"/>
    </location>
</feature>
<dbReference type="Gene3D" id="3.30.450.20">
    <property type="entry name" value="PAS domain"/>
    <property type="match status" value="2"/>
</dbReference>
<dbReference type="GO" id="GO:0007165">
    <property type="term" value="P:signal transduction"/>
    <property type="evidence" value="ECO:0007669"/>
    <property type="project" value="UniProtKB-KW"/>
</dbReference>
<dbReference type="PANTHER" id="PTHR32089:SF112">
    <property type="entry name" value="LYSOZYME-LIKE PROTEIN-RELATED"/>
    <property type="match status" value="1"/>
</dbReference>
<keyword evidence="3" id="KW-0145">Chemotaxis</keyword>
<dbReference type="SMART" id="SM00283">
    <property type="entry name" value="MA"/>
    <property type="match status" value="1"/>
</dbReference>
<dbReference type="CDD" id="cd12913">
    <property type="entry name" value="PDC1_MCP_like"/>
    <property type="match status" value="1"/>
</dbReference>
<dbReference type="PANTHER" id="PTHR32089">
    <property type="entry name" value="METHYL-ACCEPTING CHEMOTAXIS PROTEIN MCPB"/>
    <property type="match status" value="1"/>
</dbReference>
<evidence type="ECO:0000256" key="1">
    <source>
        <dbReference type="ARBA" id="ARBA00004651"/>
    </source>
</evidence>
<feature type="domain" description="Methyl-accepting transducer" evidence="11">
    <location>
        <begin position="399"/>
        <end position="628"/>
    </location>
</feature>
<dbReference type="SMART" id="SM00304">
    <property type="entry name" value="HAMP"/>
    <property type="match status" value="2"/>
</dbReference>
<evidence type="ECO:0000256" key="8">
    <source>
        <dbReference type="ARBA" id="ARBA00029447"/>
    </source>
</evidence>
<keyword evidence="5 10" id="KW-1133">Transmembrane helix</keyword>
<comment type="subcellular location">
    <subcellularLocation>
        <location evidence="1">Cell membrane</location>
        <topology evidence="1">Multi-pass membrane protein</topology>
    </subcellularLocation>
</comment>
<comment type="similarity">
    <text evidence="8">Belongs to the methyl-accepting chemotaxis (MCP) protein family.</text>
</comment>
<reference evidence="13" key="1">
    <citation type="submission" date="2021-01" db="EMBL/GenBank/DDBJ databases">
        <title>Whole genome shotgun sequence of Planosporangium flavigriseum NBRC 105377.</title>
        <authorList>
            <person name="Komaki H."/>
            <person name="Tamura T."/>
        </authorList>
    </citation>
    <scope>NUCLEOTIDE SEQUENCE</scope>
    <source>
        <strain evidence="13">NBRC 105377</strain>
    </source>
</reference>
<keyword evidence="14" id="KW-1185">Reference proteome</keyword>
<dbReference type="Proteomes" id="UP000653674">
    <property type="component" value="Unassembled WGS sequence"/>
</dbReference>
<evidence type="ECO:0000256" key="9">
    <source>
        <dbReference type="PROSITE-ProRule" id="PRU00284"/>
    </source>
</evidence>
<evidence type="ECO:0000256" key="3">
    <source>
        <dbReference type="ARBA" id="ARBA00022500"/>
    </source>
</evidence>
<evidence type="ECO:0000259" key="12">
    <source>
        <dbReference type="PROSITE" id="PS50885"/>
    </source>
</evidence>
<dbReference type="PRINTS" id="PR00260">
    <property type="entry name" value="CHEMTRNSDUCR"/>
</dbReference>
<sequence length="658" mass="68059">MVKRFTIKVKLTAAVLVLFLAGFGALVGIVVVNSSSEAKRQAFAYGQELTLRHSQIVDRTIGEAMQAVREKAGTVGSLRTTAGLSRTELDNILRTTLESHPSWLAAWSVWEPNALDGADARFTNASGSDATGRYLSYWNRGSGQIAVEALADYEKPGAGDYYLLTKKSGKEKVLDPYLYSVGGKEVLMTSVVAPVVVNGTFLGAIGVDLALSTLQTELGQIKPYGTGYAMLTTATGVAVAHPDSAIIGKPLPDQGLVGEATQAAGSGKPVQRLAADGRLHSDAVQLAVPVAVSSVDTWAFLVSIPTAQVLAGADALQRLIFIVAAVTLVVVAVLMVLLSRSIVRPLDSLRGRMMEIAEGEGDLTQRVDESRGDELGALGAAFNRFASKMATAVGAVRDNTERLTDASGGLAATSRQLVGTAQEASGQTGQLAAAAEQVNANVGNVATAVEELGASIRDIARGSGEAAGVAAEAVHRAAETGERVARLGASSAEIGNVVKLITAIAEQTNLLALNATIEAARAGEQGKGFAVVAGEVKELAKETAKATEDITAKVAAIQEDTDGVVDAIAEIGRIIEKINETQLAIATAVEEQTAVTNDIGRSASAAAEATTQIAENLGTVARSAEATDAGAQSTEAAAGSLAEITTDLRRLMNQFKID</sequence>
<evidence type="ECO:0000259" key="11">
    <source>
        <dbReference type="PROSITE" id="PS50111"/>
    </source>
</evidence>
<dbReference type="GO" id="GO:0006935">
    <property type="term" value="P:chemotaxis"/>
    <property type="evidence" value="ECO:0007669"/>
    <property type="project" value="UniProtKB-KW"/>
</dbReference>
<keyword evidence="4 10" id="KW-0812">Transmembrane</keyword>
<accession>A0A8J3PMS3</accession>
<organism evidence="13 14">
    <name type="scientific">Planosporangium flavigriseum</name>
    <dbReference type="NCBI Taxonomy" id="373681"/>
    <lineage>
        <taxon>Bacteria</taxon>
        <taxon>Bacillati</taxon>
        <taxon>Actinomycetota</taxon>
        <taxon>Actinomycetes</taxon>
        <taxon>Micromonosporales</taxon>
        <taxon>Micromonosporaceae</taxon>
        <taxon>Planosporangium</taxon>
    </lineage>
</organism>
<evidence type="ECO:0000256" key="5">
    <source>
        <dbReference type="ARBA" id="ARBA00022989"/>
    </source>
</evidence>
<evidence type="ECO:0000256" key="10">
    <source>
        <dbReference type="SAM" id="Phobius"/>
    </source>
</evidence>
<dbReference type="EMBL" id="BONU01000007">
    <property type="protein sequence ID" value="GIG73226.1"/>
    <property type="molecule type" value="Genomic_DNA"/>
</dbReference>
<dbReference type="GO" id="GO:0005886">
    <property type="term" value="C:plasma membrane"/>
    <property type="evidence" value="ECO:0007669"/>
    <property type="project" value="UniProtKB-SubCell"/>
</dbReference>
<keyword evidence="7 9" id="KW-0807">Transducer</keyword>
<dbReference type="Pfam" id="PF00672">
    <property type="entry name" value="HAMP"/>
    <property type="match status" value="1"/>
</dbReference>
<dbReference type="InterPro" id="IPR004090">
    <property type="entry name" value="Chemotax_Me-accpt_rcpt"/>
</dbReference>
<dbReference type="PROSITE" id="PS50111">
    <property type="entry name" value="CHEMOTAXIS_TRANSDUC_2"/>
    <property type="match status" value="1"/>
</dbReference>
<evidence type="ECO:0000313" key="14">
    <source>
        <dbReference type="Proteomes" id="UP000653674"/>
    </source>
</evidence>
<keyword evidence="2" id="KW-1003">Cell membrane</keyword>
<evidence type="ECO:0000313" key="13">
    <source>
        <dbReference type="EMBL" id="GIG73226.1"/>
    </source>
</evidence>
<keyword evidence="6 10" id="KW-0472">Membrane</keyword>
<dbReference type="InterPro" id="IPR004089">
    <property type="entry name" value="MCPsignal_dom"/>
</dbReference>
<name>A0A8J3PMS3_9ACTN</name>
<evidence type="ECO:0000256" key="6">
    <source>
        <dbReference type="ARBA" id="ARBA00023136"/>
    </source>
</evidence>
<dbReference type="Gene3D" id="1.10.287.950">
    <property type="entry name" value="Methyl-accepting chemotaxis protein"/>
    <property type="match status" value="1"/>
</dbReference>
<dbReference type="AlphaFoldDB" id="A0A8J3PMS3"/>
<evidence type="ECO:0000256" key="4">
    <source>
        <dbReference type="ARBA" id="ARBA00022692"/>
    </source>
</evidence>
<dbReference type="Pfam" id="PF02743">
    <property type="entry name" value="dCache_1"/>
    <property type="match status" value="1"/>
</dbReference>
<gene>
    <name evidence="13" type="ORF">Pfl04_16300</name>
</gene>
<dbReference type="GO" id="GO:0004888">
    <property type="term" value="F:transmembrane signaling receptor activity"/>
    <property type="evidence" value="ECO:0007669"/>
    <property type="project" value="InterPro"/>
</dbReference>
<dbReference type="CDD" id="cd06225">
    <property type="entry name" value="HAMP"/>
    <property type="match status" value="1"/>
</dbReference>
<proteinExistence type="inferred from homology"/>
<dbReference type="PROSITE" id="PS50885">
    <property type="entry name" value="HAMP"/>
    <property type="match status" value="1"/>
</dbReference>
<comment type="caution">
    <text evidence="13">The sequence shown here is derived from an EMBL/GenBank/DDBJ whole genome shotgun (WGS) entry which is preliminary data.</text>
</comment>